<gene>
    <name evidence="1" type="ORF">EVAR_48540_1</name>
</gene>
<reference evidence="1 2" key="1">
    <citation type="journal article" date="2019" name="Commun. Biol.">
        <title>The bagworm genome reveals a unique fibroin gene that provides high tensile strength.</title>
        <authorList>
            <person name="Kono N."/>
            <person name="Nakamura H."/>
            <person name="Ohtoshi R."/>
            <person name="Tomita M."/>
            <person name="Numata K."/>
            <person name="Arakawa K."/>
        </authorList>
    </citation>
    <scope>NUCLEOTIDE SEQUENCE [LARGE SCALE GENOMIC DNA]</scope>
</reference>
<protein>
    <submittedName>
        <fullName evidence="1">Uncharacterized protein</fullName>
    </submittedName>
</protein>
<evidence type="ECO:0000313" key="1">
    <source>
        <dbReference type="EMBL" id="GBP72046.1"/>
    </source>
</evidence>
<name>A0A4C1Y7Y4_EUMVA</name>
<accession>A0A4C1Y7Y4</accession>
<dbReference type="EMBL" id="BGZK01001131">
    <property type="protein sequence ID" value="GBP72046.1"/>
    <property type="molecule type" value="Genomic_DNA"/>
</dbReference>
<organism evidence="1 2">
    <name type="scientific">Eumeta variegata</name>
    <name type="common">Bagworm moth</name>
    <name type="synonym">Eumeta japonica</name>
    <dbReference type="NCBI Taxonomy" id="151549"/>
    <lineage>
        <taxon>Eukaryota</taxon>
        <taxon>Metazoa</taxon>
        <taxon>Ecdysozoa</taxon>
        <taxon>Arthropoda</taxon>
        <taxon>Hexapoda</taxon>
        <taxon>Insecta</taxon>
        <taxon>Pterygota</taxon>
        <taxon>Neoptera</taxon>
        <taxon>Endopterygota</taxon>
        <taxon>Lepidoptera</taxon>
        <taxon>Glossata</taxon>
        <taxon>Ditrysia</taxon>
        <taxon>Tineoidea</taxon>
        <taxon>Psychidae</taxon>
        <taxon>Oiketicinae</taxon>
        <taxon>Eumeta</taxon>
    </lineage>
</organism>
<comment type="caution">
    <text evidence="1">The sequence shown here is derived from an EMBL/GenBank/DDBJ whole genome shotgun (WGS) entry which is preliminary data.</text>
</comment>
<sequence>MDSRRVTRAPDSRVITSARLDNLNLRSTFAIKLAINFVLFRRRLSLLGDLHVARIFSYLITEIISSRISKTEINYEAVRFPVRGNVLKRHLKLIIIKEIQWDTVGHFS</sequence>
<dbReference type="AlphaFoldDB" id="A0A4C1Y7Y4"/>
<evidence type="ECO:0000313" key="2">
    <source>
        <dbReference type="Proteomes" id="UP000299102"/>
    </source>
</evidence>
<proteinExistence type="predicted"/>
<keyword evidence="2" id="KW-1185">Reference proteome</keyword>
<dbReference type="Proteomes" id="UP000299102">
    <property type="component" value="Unassembled WGS sequence"/>
</dbReference>